<keyword evidence="2" id="KW-1185">Reference proteome</keyword>
<sequence>MDDSFLGRFFLGLNTEDFYEAKNAAVADQIARNFTVNPKLKYLGLAGVGRHGGALLFGDMDDDGKVLRKIVVKYSLNQAADDDLRNEANFLNMLSGAEHIAQIIPLAETDLNIAARGRRPTIALEYIPHGAIRQFRQRFCLYHADMLKQNIAVHIPNRILWRIMLCGARQIAAMAWPPKYIDPEARNVRESVRSPMPTMAITQNSSHMDNFILGDVLRNDPEHNMMPLVKLIDFGRGRIEESFEAAYLANLWGIAHLIVCLALPYQDERNLRSTDYSQHMLPFDCEVSGLIQTDAPLEFLAIQQFDPNLKHLIARCLAEDPSVPPLLPRLLAECEDAVANRGLQEFGENLGPYQAALETDQEIEALIRTIVLEADTMEPPADLGLDPLPTLARQVGTTLMGLACAVPRPQQQQQQQQQSRGGTRWDARASAGLPEGGATFAERVNQMAGGAAPSVLGRRRRAPQDPTLFERFVRRVNSMRRIDGSVRSRSVYSTDVD</sequence>
<gene>
    <name evidence="1" type="ORF">F4820DRAFT_467885</name>
</gene>
<dbReference type="EMBL" id="MU393447">
    <property type="protein sequence ID" value="KAI4867445.1"/>
    <property type="molecule type" value="Genomic_DNA"/>
</dbReference>
<protein>
    <submittedName>
        <fullName evidence="1">Uncharacterized protein</fullName>
    </submittedName>
</protein>
<reference evidence="1 2" key="1">
    <citation type="journal article" date="2022" name="New Phytol.">
        <title>Ecological generalism drives hyperdiversity of secondary metabolite gene clusters in xylarialean endophytes.</title>
        <authorList>
            <person name="Franco M.E.E."/>
            <person name="Wisecaver J.H."/>
            <person name="Arnold A.E."/>
            <person name="Ju Y.M."/>
            <person name="Slot J.C."/>
            <person name="Ahrendt S."/>
            <person name="Moore L.P."/>
            <person name="Eastman K.E."/>
            <person name="Scott K."/>
            <person name="Konkel Z."/>
            <person name="Mondo S.J."/>
            <person name="Kuo A."/>
            <person name="Hayes R.D."/>
            <person name="Haridas S."/>
            <person name="Andreopoulos B."/>
            <person name="Riley R."/>
            <person name="LaButti K."/>
            <person name="Pangilinan J."/>
            <person name="Lipzen A."/>
            <person name="Amirebrahimi M."/>
            <person name="Yan J."/>
            <person name="Adam C."/>
            <person name="Keymanesh K."/>
            <person name="Ng V."/>
            <person name="Louie K."/>
            <person name="Northen T."/>
            <person name="Drula E."/>
            <person name="Henrissat B."/>
            <person name="Hsieh H.M."/>
            <person name="Youens-Clark K."/>
            <person name="Lutzoni F."/>
            <person name="Miadlikowska J."/>
            <person name="Eastwood D.C."/>
            <person name="Hamelin R.C."/>
            <person name="Grigoriev I.V."/>
            <person name="U'Ren J.M."/>
        </authorList>
    </citation>
    <scope>NUCLEOTIDE SEQUENCE [LARGE SCALE GENOMIC DNA]</scope>
    <source>
        <strain evidence="1 2">CBS 119005</strain>
    </source>
</reference>
<dbReference type="Proteomes" id="UP001497700">
    <property type="component" value="Unassembled WGS sequence"/>
</dbReference>
<comment type="caution">
    <text evidence="1">The sequence shown here is derived from an EMBL/GenBank/DDBJ whole genome shotgun (WGS) entry which is preliminary data.</text>
</comment>
<evidence type="ECO:0000313" key="2">
    <source>
        <dbReference type="Proteomes" id="UP001497700"/>
    </source>
</evidence>
<proteinExistence type="predicted"/>
<organism evidence="1 2">
    <name type="scientific">Hypoxylon rubiginosum</name>
    <dbReference type="NCBI Taxonomy" id="110542"/>
    <lineage>
        <taxon>Eukaryota</taxon>
        <taxon>Fungi</taxon>
        <taxon>Dikarya</taxon>
        <taxon>Ascomycota</taxon>
        <taxon>Pezizomycotina</taxon>
        <taxon>Sordariomycetes</taxon>
        <taxon>Xylariomycetidae</taxon>
        <taxon>Xylariales</taxon>
        <taxon>Hypoxylaceae</taxon>
        <taxon>Hypoxylon</taxon>
    </lineage>
</organism>
<evidence type="ECO:0000313" key="1">
    <source>
        <dbReference type="EMBL" id="KAI4867445.1"/>
    </source>
</evidence>
<name>A0ACB9Z6R6_9PEZI</name>
<accession>A0ACB9Z6R6</accession>